<dbReference type="SUPFAM" id="SSF46626">
    <property type="entry name" value="Cytochrome c"/>
    <property type="match status" value="1"/>
</dbReference>
<evidence type="ECO:0000313" key="6">
    <source>
        <dbReference type="EMBL" id="GJM87325.1"/>
    </source>
</evidence>
<dbReference type="InterPro" id="IPR036909">
    <property type="entry name" value="Cyt_c-like_dom_sf"/>
</dbReference>
<dbReference type="PROSITE" id="PS51007">
    <property type="entry name" value="CYTC"/>
    <property type="match status" value="1"/>
</dbReference>
<dbReference type="GO" id="GO:0009055">
    <property type="term" value="F:electron transfer activity"/>
    <property type="evidence" value="ECO:0007669"/>
    <property type="project" value="InterPro"/>
</dbReference>
<dbReference type="EMBL" id="BQKI01000001">
    <property type="protein sequence ID" value="GJM87325.1"/>
    <property type="molecule type" value="Genomic_DNA"/>
</dbReference>
<evidence type="ECO:0000256" key="4">
    <source>
        <dbReference type="PROSITE-ProRule" id="PRU00433"/>
    </source>
</evidence>
<protein>
    <recommendedName>
        <fullName evidence="5">Cytochrome c domain-containing protein</fullName>
    </recommendedName>
</protein>
<reference evidence="6" key="2">
    <citation type="submission" date="2021-12" db="EMBL/GenBank/DDBJ databases">
        <title>Resequencing data analysis of finger millet.</title>
        <authorList>
            <person name="Hatakeyama M."/>
            <person name="Aluri S."/>
            <person name="Balachadran M.T."/>
            <person name="Sivarajan S.R."/>
            <person name="Poveda L."/>
            <person name="Shimizu-Inatsugi R."/>
            <person name="Schlapbach R."/>
            <person name="Sreeman S.M."/>
            <person name="Shimizu K.K."/>
        </authorList>
    </citation>
    <scope>NUCLEOTIDE SEQUENCE</scope>
</reference>
<organism evidence="6 7">
    <name type="scientific">Eleusine coracana subsp. coracana</name>
    <dbReference type="NCBI Taxonomy" id="191504"/>
    <lineage>
        <taxon>Eukaryota</taxon>
        <taxon>Viridiplantae</taxon>
        <taxon>Streptophyta</taxon>
        <taxon>Embryophyta</taxon>
        <taxon>Tracheophyta</taxon>
        <taxon>Spermatophyta</taxon>
        <taxon>Magnoliopsida</taxon>
        <taxon>Liliopsida</taxon>
        <taxon>Poales</taxon>
        <taxon>Poaceae</taxon>
        <taxon>PACMAD clade</taxon>
        <taxon>Chloridoideae</taxon>
        <taxon>Cynodonteae</taxon>
        <taxon>Eleusininae</taxon>
        <taxon>Eleusine</taxon>
    </lineage>
</organism>
<dbReference type="InterPro" id="IPR009056">
    <property type="entry name" value="Cyt_c-like_dom"/>
</dbReference>
<sequence length="135" mass="14620">MKGNAGFFSAAASDEGAACPAYPWPQDGAQGGRKVYMQSDCAACHSMLPYAAIREAAPTEAEPKVAEIVVVHEQQPDTARPPLQSAAYTPLTTNMLEGLRRNNMYTAVELKKKMALPAPAWLQFLQPYTRAPHTA</sequence>
<gene>
    <name evidence="6" type="primary">ga03266</name>
    <name evidence="6" type="ORF">PR202_ga03266</name>
</gene>
<dbReference type="Proteomes" id="UP001054889">
    <property type="component" value="Unassembled WGS sequence"/>
</dbReference>
<name>A0AAV5BNL2_ELECO</name>
<accession>A0AAV5BNL2</accession>
<keyword evidence="2 4" id="KW-0479">Metal-binding</keyword>
<comment type="caution">
    <text evidence="6">The sequence shown here is derived from an EMBL/GenBank/DDBJ whole genome shotgun (WGS) entry which is preliminary data.</text>
</comment>
<reference evidence="6" key="1">
    <citation type="journal article" date="2018" name="DNA Res.">
        <title>Multiple hybrid de novo genome assembly of finger millet, an orphan allotetraploid crop.</title>
        <authorList>
            <person name="Hatakeyama M."/>
            <person name="Aluri S."/>
            <person name="Balachadran M.T."/>
            <person name="Sivarajan S.R."/>
            <person name="Patrignani A."/>
            <person name="Gruter S."/>
            <person name="Poveda L."/>
            <person name="Shimizu-Inatsugi R."/>
            <person name="Baeten J."/>
            <person name="Francoijs K.J."/>
            <person name="Nataraja K.N."/>
            <person name="Reddy Y.A.N."/>
            <person name="Phadnis S."/>
            <person name="Ravikumar R.L."/>
            <person name="Schlapbach R."/>
            <person name="Sreeman S.M."/>
            <person name="Shimizu K.K."/>
        </authorList>
    </citation>
    <scope>NUCLEOTIDE SEQUENCE</scope>
</reference>
<dbReference type="AlphaFoldDB" id="A0AAV5BNL2"/>
<keyword evidence="3 4" id="KW-0408">Iron</keyword>
<dbReference type="GO" id="GO:0046872">
    <property type="term" value="F:metal ion binding"/>
    <property type="evidence" value="ECO:0007669"/>
    <property type="project" value="UniProtKB-KW"/>
</dbReference>
<feature type="domain" description="Cytochrome c" evidence="5">
    <location>
        <begin position="27"/>
        <end position="135"/>
    </location>
</feature>
<evidence type="ECO:0000259" key="5">
    <source>
        <dbReference type="PROSITE" id="PS51007"/>
    </source>
</evidence>
<evidence type="ECO:0000256" key="3">
    <source>
        <dbReference type="ARBA" id="ARBA00023004"/>
    </source>
</evidence>
<keyword evidence="7" id="KW-1185">Reference proteome</keyword>
<evidence type="ECO:0000256" key="2">
    <source>
        <dbReference type="ARBA" id="ARBA00022723"/>
    </source>
</evidence>
<dbReference type="GO" id="GO:0020037">
    <property type="term" value="F:heme binding"/>
    <property type="evidence" value="ECO:0007669"/>
    <property type="project" value="InterPro"/>
</dbReference>
<keyword evidence="1 4" id="KW-0349">Heme</keyword>
<evidence type="ECO:0000313" key="7">
    <source>
        <dbReference type="Proteomes" id="UP001054889"/>
    </source>
</evidence>
<evidence type="ECO:0000256" key="1">
    <source>
        <dbReference type="ARBA" id="ARBA00022617"/>
    </source>
</evidence>
<proteinExistence type="predicted"/>